<protein>
    <submittedName>
        <fullName evidence="2">Uncharacterized protein</fullName>
    </submittedName>
</protein>
<name>A0A0B7AIS2_9EUPU</name>
<accession>A0A0B7AIS2</accession>
<evidence type="ECO:0000313" key="2">
    <source>
        <dbReference type="EMBL" id="CEK79936.1"/>
    </source>
</evidence>
<dbReference type="EMBL" id="HACG01033071">
    <property type="protein sequence ID" value="CEK79936.1"/>
    <property type="molecule type" value="Transcribed_RNA"/>
</dbReference>
<reference evidence="2" key="1">
    <citation type="submission" date="2014-12" db="EMBL/GenBank/DDBJ databases">
        <title>Insight into the proteome of Arion vulgaris.</title>
        <authorList>
            <person name="Aradska J."/>
            <person name="Bulat T."/>
            <person name="Smidak R."/>
            <person name="Sarate P."/>
            <person name="Gangsoo J."/>
            <person name="Sialana F."/>
            <person name="Bilban M."/>
            <person name="Lubec G."/>
        </authorList>
    </citation>
    <scope>NUCLEOTIDE SEQUENCE</scope>
    <source>
        <tissue evidence="2">Skin</tissue>
    </source>
</reference>
<dbReference type="AlphaFoldDB" id="A0A0B7AIS2"/>
<organism evidence="2">
    <name type="scientific">Arion vulgaris</name>
    <dbReference type="NCBI Taxonomy" id="1028688"/>
    <lineage>
        <taxon>Eukaryota</taxon>
        <taxon>Metazoa</taxon>
        <taxon>Spiralia</taxon>
        <taxon>Lophotrochozoa</taxon>
        <taxon>Mollusca</taxon>
        <taxon>Gastropoda</taxon>
        <taxon>Heterobranchia</taxon>
        <taxon>Euthyneura</taxon>
        <taxon>Panpulmonata</taxon>
        <taxon>Eupulmonata</taxon>
        <taxon>Stylommatophora</taxon>
        <taxon>Helicina</taxon>
        <taxon>Arionoidea</taxon>
        <taxon>Arionidae</taxon>
        <taxon>Arion</taxon>
    </lineage>
</organism>
<feature type="compositionally biased region" description="Basic and acidic residues" evidence="1">
    <location>
        <begin position="30"/>
        <end position="40"/>
    </location>
</feature>
<proteinExistence type="predicted"/>
<evidence type="ECO:0000256" key="1">
    <source>
        <dbReference type="SAM" id="MobiDB-lite"/>
    </source>
</evidence>
<feature type="non-terminal residue" evidence="2">
    <location>
        <position position="115"/>
    </location>
</feature>
<sequence>HTRTSNTLKSRSKLNDHTNHLENLLPSHDVPTKTKDSGQVKYHPENEDIATFEYPRTDVSLEGSAIRAQHEQCITLVKSDNGQGSTCIKFPVGEITNSSVEINLKLSASVAHSER</sequence>
<gene>
    <name evidence="2" type="primary">ORF118268</name>
</gene>
<feature type="non-terminal residue" evidence="2">
    <location>
        <position position="1"/>
    </location>
</feature>
<feature type="region of interest" description="Disordered" evidence="1">
    <location>
        <begin position="1"/>
        <end position="40"/>
    </location>
</feature>